<protein>
    <submittedName>
        <fullName evidence="2">Transferase, protein kinase RLK-Pelle-RLCK-VIIa-2 family</fullName>
        <ecNumber evidence="2">2.7.-.-</ecNumber>
    </submittedName>
</protein>
<dbReference type="Proteomes" id="UP000215914">
    <property type="component" value="Chromosome 12"/>
</dbReference>
<name>A0A251T4Q0_HELAN</name>
<keyword evidence="4" id="KW-1185">Reference proteome</keyword>
<evidence type="ECO:0000259" key="1">
    <source>
        <dbReference type="PROSITE" id="PS50011"/>
    </source>
</evidence>
<dbReference type="Gramene" id="mRNA:HanXRQr2_Chr12g0538111">
    <property type="protein sequence ID" value="mRNA:HanXRQr2_Chr12g0538111"/>
    <property type="gene ID" value="HanXRQr2_Chr12g0538111"/>
</dbReference>
<dbReference type="InParanoid" id="A0A251T4Q0"/>
<evidence type="ECO:0000313" key="2">
    <source>
        <dbReference type="EMBL" id="KAF5777645.1"/>
    </source>
</evidence>
<organism evidence="3 4">
    <name type="scientific">Helianthus annuus</name>
    <name type="common">Common sunflower</name>
    <dbReference type="NCBI Taxonomy" id="4232"/>
    <lineage>
        <taxon>Eukaryota</taxon>
        <taxon>Viridiplantae</taxon>
        <taxon>Streptophyta</taxon>
        <taxon>Embryophyta</taxon>
        <taxon>Tracheophyta</taxon>
        <taxon>Spermatophyta</taxon>
        <taxon>Magnoliopsida</taxon>
        <taxon>eudicotyledons</taxon>
        <taxon>Gunneridae</taxon>
        <taxon>Pentapetalae</taxon>
        <taxon>asterids</taxon>
        <taxon>campanulids</taxon>
        <taxon>Asterales</taxon>
        <taxon>Asteraceae</taxon>
        <taxon>Asteroideae</taxon>
        <taxon>Heliantheae alliance</taxon>
        <taxon>Heliantheae</taxon>
        <taxon>Helianthus</taxon>
    </lineage>
</organism>
<dbReference type="AlphaFoldDB" id="A0A251T4Q0"/>
<feature type="domain" description="Protein kinase" evidence="1">
    <location>
        <begin position="1"/>
        <end position="109"/>
    </location>
</feature>
<dbReference type="PANTHER" id="PTHR45621">
    <property type="entry name" value="OS01G0588500 PROTEIN-RELATED"/>
    <property type="match status" value="1"/>
</dbReference>
<keyword evidence="2" id="KW-0808">Transferase</keyword>
<proteinExistence type="predicted"/>
<dbReference type="Gene3D" id="1.10.510.10">
    <property type="entry name" value="Transferase(Phosphotransferase) domain 1"/>
    <property type="match status" value="1"/>
</dbReference>
<dbReference type="OMA" id="DENWASK"/>
<sequence>MRVKITLGTTKGIAYLHSRENQIIFRDLKTSNIRYGMLLALDFNAKVADFGLARHGPLNGETHLVTQVMGTYGYAAPEYVETGELLCKYHDVPFFYLIFTLITYVVHVI</sequence>
<dbReference type="SUPFAM" id="SSF56112">
    <property type="entry name" value="Protein kinase-like (PK-like)"/>
    <property type="match status" value="1"/>
</dbReference>
<accession>A0A251T4Q0</accession>
<dbReference type="EMBL" id="CM007901">
    <property type="protein sequence ID" value="OTG04881.1"/>
    <property type="molecule type" value="Genomic_DNA"/>
</dbReference>
<reference evidence="2 4" key="1">
    <citation type="journal article" date="2017" name="Nature">
        <title>The sunflower genome provides insights into oil metabolism, flowering and Asterid evolution.</title>
        <authorList>
            <person name="Badouin H."/>
            <person name="Gouzy J."/>
            <person name="Grassa C.J."/>
            <person name="Murat F."/>
            <person name="Staton S.E."/>
            <person name="Cottret L."/>
            <person name="Lelandais-Briere C."/>
            <person name="Owens G.L."/>
            <person name="Carrere S."/>
            <person name="Mayjonade B."/>
            <person name="Legrand L."/>
            <person name="Gill N."/>
            <person name="Kane N.C."/>
            <person name="Bowers J.E."/>
            <person name="Hubner S."/>
            <person name="Bellec A."/>
            <person name="Berard A."/>
            <person name="Berges H."/>
            <person name="Blanchet N."/>
            <person name="Boniface M.C."/>
            <person name="Brunel D."/>
            <person name="Catrice O."/>
            <person name="Chaidir N."/>
            <person name="Claudel C."/>
            <person name="Donnadieu C."/>
            <person name="Faraut T."/>
            <person name="Fievet G."/>
            <person name="Helmstetter N."/>
            <person name="King M."/>
            <person name="Knapp S.J."/>
            <person name="Lai Z."/>
            <person name="Le Paslier M.C."/>
            <person name="Lippi Y."/>
            <person name="Lorenzon L."/>
            <person name="Mandel J.R."/>
            <person name="Marage G."/>
            <person name="Marchand G."/>
            <person name="Marquand E."/>
            <person name="Bret-Mestries E."/>
            <person name="Morien E."/>
            <person name="Nambeesan S."/>
            <person name="Nguyen T."/>
            <person name="Pegot-Espagnet P."/>
            <person name="Pouilly N."/>
            <person name="Raftis F."/>
            <person name="Sallet E."/>
            <person name="Schiex T."/>
            <person name="Thomas J."/>
            <person name="Vandecasteele C."/>
            <person name="Vares D."/>
            <person name="Vear F."/>
            <person name="Vautrin S."/>
            <person name="Crespi M."/>
            <person name="Mangin B."/>
            <person name="Burke J.M."/>
            <person name="Salse J."/>
            <person name="Munos S."/>
            <person name="Vincourt P."/>
            <person name="Rieseberg L.H."/>
            <person name="Langlade N.B."/>
        </authorList>
    </citation>
    <scope>NUCLEOTIDE SEQUENCE [LARGE SCALE GENOMIC DNA]</scope>
    <source>
        <strain evidence="4">cv. SF193</strain>
        <tissue evidence="2">Leaves</tissue>
    </source>
</reference>
<reference evidence="2" key="3">
    <citation type="submission" date="2020-06" db="EMBL/GenBank/DDBJ databases">
        <title>Helianthus annuus Genome sequencing and assembly Release 2.</title>
        <authorList>
            <person name="Gouzy J."/>
            <person name="Langlade N."/>
            <person name="Munos S."/>
        </authorList>
    </citation>
    <scope>NUCLEOTIDE SEQUENCE</scope>
    <source>
        <tissue evidence="2">Leaves</tissue>
    </source>
</reference>
<reference evidence="3" key="2">
    <citation type="submission" date="2017-02" db="EMBL/GenBank/DDBJ databases">
        <title>Sunflower complete genome.</title>
        <authorList>
            <person name="Langlade N."/>
            <person name="Munos S."/>
        </authorList>
    </citation>
    <scope>NUCLEOTIDE SEQUENCE [LARGE SCALE GENOMIC DNA]</scope>
    <source>
        <tissue evidence="3">Leaves</tissue>
    </source>
</reference>
<dbReference type="EC" id="2.7.-.-" evidence="2"/>
<keyword evidence="2" id="KW-0418">Kinase</keyword>
<dbReference type="Pfam" id="PF00069">
    <property type="entry name" value="Pkinase"/>
    <property type="match status" value="1"/>
</dbReference>
<evidence type="ECO:0000313" key="4">
    <source>
        <dbReference type="Proteomes" id="UP000215914"/>
    </source>
</evidence>
<gene>
    <name evidence="3" type="ORF">HannXRQ_Chr12g0367301</name>
    <name evidence="2" type="ORF">HanXRQr2_Chr12g0538111</name>
</gene>
<dbReference type="PROSITE" id="PS50011">
    <property type="entry name" value="PROTEIN_KINASE_DOM"/>
    <property type="match status" value="1"/>
</dbReference>
<dbReference type="EMBL" id="MNCJ02000327">
    <property type="protein sequence ID" value="KAF5777645.1"/>
    <property type="molecule type" value="Genomic_DNA"/>
</dbReference>
<dbReference type="InterPro" id="IPR011009">
    <property type="entry name" value="Kinase-like_dom_sf"/>
</dbReference>
<evidence type="ECO:0000313" key="3">
    <source>
        <dbReference type="EMBL" id="OTG04881.1"/>
    </source>
</evidence>
<dbReference type="GO" id="GO:0004672">
    <property type="term" value="F:protein kinase activity"/>
    <property type="evidence" value="ECO:0007669"/>
    <property type="project" value="InterPro"/>
</dbReference>
<dbReference type="InterPro" id="IPR050823">
    <property type="entry name" value="Plant_Ser_Thr_Prot_Kinase"/>
</dbReference>
<dbReference type="InterPro" id="IPR000719">
    <property type="entry name" value="Prot_kinase_dom"/>
</dbReference>
<dbReference type="GO" id="GO:0005524">
    <property type="term" value="F:ATP binding"/>
    <property type="evidence" value="ECO:0007669"/>
    <property type="project" value="InterPro"/>
</dbReference>